<evidence type="ECO:0000313" key="3">
    <source>
        <dbReference type="Proteomes" id="UP000095280"/>
    </source>
</evidence>
<dbReference type="GO" id="GO:0005768">
    <property type="term" value="C:endosome"/>
    <property type="evidence" value="ECO:0007669"/>
    <property type="project" value="TreeGrafter"/>
</dbReference>
<dbReference type="Pfam" id="PF14744">
    <property type="entry name" value="WASH-7_mid"/>
    <property type="match status" value="1"/>
</dbReference>
<name>A0A1I8F6I0_9PLAT</name>
<dbReference type="Proteomes" id="UP000095280">
    <property type="component" value="Unplaced"/>
</dbReference>
<dbReference type="GO" id="GO:0071203">
    <property type="term" value="C:WASH complex"/>
    <property type="evidence" value="ECO:0007669"/>
    <property type="project" value="InterPro"/>
</dbReference>
<dbReference type="AlphaFoldDB" id="A0A1I8F6I0"/>
<sequence length="383" mass="41905">MEGSFRRADSVAGDLNVKASLLLEACRWPSVPSATSVYQRRTVFLASNFSNVQQHFSYALIRLCRAAKNPGGHYLFAALADAPAGSCWLRSPTPASPSGVVEGFRIECLSAARESVVAPLLCRDVETDLTTADSRTVPTLLQLDDRNPLRVGRRDLVHLLTCRPIRSAHFLENHVEGGAKDQMFPFERADKFNKGSGSWGSTDEGLTFLRPFPAAHITQIGNAMGYVRMIRRRRTQLLQQRYQNLCRTSRISRRFEELASKAGFEQGTVTAPPSNWTKKNKTGAAFSRRWLCHGLAYVLKLWIKSRECRIPCIGSAQFRGTTETLKAQGLSLAPEISFRREKEGGGGGGSAKKCGAGDSASRGPNHAENSGSDAAAASPNLFD</sequence>
<dbReference type="InterPro" id="IPR028282">
    <property type="entry name" value="WASH-7_central"/>
</dbReference>
<evidence type="ECO:0000259" key="2">
    <source>
        <dbReference type="Pfam" id="PF14744"/>
    </source>
</evidence>
<feature type="compositionally biased region" description="Low complexity" evidence="1">
    <location>
        <begin position="351"/>
        <end position="361"/>
    </location>
</feature>
<dbReference type="PANTHER" id="PTHR31409:SF0">
    <property type="entry name" value="WASH COMPLEX SUBUNIT 4"/>
    <property type="match status" value="1"/>
</dbReference>
<evidence type="ECO:0000256" key="1">
    <source>
        <dbReference type="SAM" id="MobiDB-lite"/>
    </source>
</evidence>
<feature type="region of interest" description="Disordered" evidence="1">
    <location>
        <begin position="339"/>
        <end position="383"/>
    </location>
</feature>
<dbReference type="WBParaSite" id="maker-unitig_22374-snap-gene-0.2-mRNA-1">
    <property type="protein sequence ID" value="maker-unitig_22374-snap-gene-0.2-mRNA-1"/>
    <property type="gene ID" value="maker-unitig_22374-snap-gene-0.2"/>
</dbReference>
<evidence type="ECO:0000313" key="4">
    <source>
        <dbReference type="WBParaSite" id="maker-unitig_22374-snap-gene-0.2-mRNA-1"/>
    </source>
</evidence>
<feature type="domain" description="WASH complex subunit 7 central" evidence="2">
    <location>
        <begin position="167"/>
        <end position="242"/>
    </location>
</feature>
<proteinExistence type="predicted"/>
<dbReference type="GO" id="GO:0016197">
    <property type="term" value="P:endosomal transport"/>
    <property type="evidence" value="ECO:0007669"/>
    <property type="project" value="TreeGrafter"/>
</dbReference>
<accession>A0A1I8F6I0</accession>
<dbReference type="PANTHER" id="PTHR31409">
    <property type="entry name" value="WASH COMPLEX SUBUNIT 4"/>
    <property type="match status" value="1"/>
</dbReference>
<protein>
    <submittedName>
        <fullName evidence="4">WASH-7_mid domain-containing protein</fullName>
    </submittedName>
</protein>
<keyword evidence="3" id="KW-1185">Reference proteome</keyword>
<reference evidence="4" key="1">
    <citation type="submission" date="2016-11" db="UniProtKB">
        <authorList>
            <consortium name="WormBaseParasite"/>
        </authorList>
    </citation>
    <scope>IDENTIFICATION</scope>
</reference>
<organism evidence="3 4">
    <name type="scientific">Macrostomum lignano</name>
    <dbReference type="NCBI Taxonomy" id="282301"/>
    <lineage>
        <taxon>Eukaryota</taxon>
        <taxon>Metazoa</taxon>
        <taxon>Spiralia</taxon>
        <taxon>Lophotrochozoa</taxon>
        <taxon>Platyhelminthes</taxon>
        <taxon>Rhabditophora</taxon>
        <taxon>Macrostomorpha</taxon>
        <taxon>Macrostomida</taxon>
        <taxon>Macrostomidae</taxon>
        <taxon>Macrostomum</taxon>
    </lineage>
</organism>
<dbReference type="GO" id="GO:0007032">
    <property type="term" value="P:endosome organization"/>
    <property type="evidence" value="ECO:0007669"/>
    <property type="project" value="TreeGrafter"/>
</dbReference>
<dbReference type="InterPro" id="IPR027307">
    <property type="entry name" value="WASH7"/>
</dbReference>